<gene>
    <name evidence="3" type="ORF">IHE71_21280</name>
</gene>
<accession>A0ABR9N4G5</accession>
<proteinExistence type="predicted"/>
<evidence type="ECO:0000313" key="4">
    <source>
        <dbReference type="Proteomes" id="UP000625527"/>
    </source>
</evidence>
<evidence type="ECO:0000256" key="1">
    <source>
        <dbReference type="SAM" id="MobiDB-lite"/>
    </source>
</evidence>
<dbReference type="RefSeq" id="WP_192864771.1">
    <property type="nucleotide sequence ID" value="NZ_JADAQT010000108.1"/>
</dbReference>
<name>A0ABR9N4G5_9MICO</name>
<dbReference type="EMBL" id="JADAQT010000108">
    <property type="protein sequence ID" value="MBE1878230.1"/>
    <property type="molecule type" value="Genomic_DNA"/>
</dbReference>
<keyword evidence="2" id="KW-0812">Transmembrane</keyword>
<feature type="compositionally biased region" description="Low complexity" evidence="1">
    <location>
        <begin position="1"/>
        <end position="10"/>
    </location>
</feature>
<organism evidence="3 4">
    <name type="scientific">Myceligenerans pegani</name>
    <dbReference type="NCBI Taxonomy" id="2776917"/>
    <lineage>
        <taxon>Bacteria</taxon>
        <taxon>Bacillati</taxon>
        <taxon>Actinomycetota</taxon>
        <taxon>Actinomycetes</taxon>
        <taxon>Micrococcales</taxon>
        <taxon>Promicromonosporaceae</taxon>
        <taxon>Myceligenerans</taxon>
    </lineage>
</organism>
<protein>
    <submittedName>
        <fullName evidence="3">Uncharacterized protein</fullName>
    </submittedName>
</protein>
<sequence>MDARPTTTTPPTAPPAAGLTDTHLPALDGLRGALVLVAVVLGLTLLWLLPAPDPVEIDISDLT</sequence>
<evidence type="ECO:0000256" key="2">
    <source>
        <dbReference type="SAM" id="Phobius"/>
    </source>
</evidence>
<keyword evidence="2" id="KW-0472">Membrane</keyword>
<keyword evidence="2" id="KW-1133">Transmembrane helix</keyword>
<feature type="transmembrane region" description="Helical" evidence="2">
    <location>
        <begin position="29"/>
        <end position="49"/>
    </location>
</feature>
<keyword evidence="4" id="KW-1185">Reference proteome</keyword>
<dbReference type="Proteomes" id="UP000625527">
    <property type="component" value="Unassembled WGS sequence"/>
</dbReference>
<evidence type="ECO:0000313" key="3">
    <source>
        <dbReference type="EMBL" id="MBE1878230.1"/>
    </source>
</evidence>
<comment type="caution">
    <text evidence="3">The sequence shown here is derived from an EMBL/GenBank/DDBJ whole genome shotgun (WGS) entry which is preliminary data.</text>
</comment>
<reference evidence="3 4" key="1">
    <citation type="submission" date="2020-10" db="EMBL/GenBank/DDBJ databases">
        <title>Myceligenerans pegani sp. nov., an endophytic actinomycete isolated from Peganum harmala L. in Xinjiang, China.</title>
        <authorList>
            <person name="Xin L."/>
        </authorList>
    </citation>
    <scope>NUCLEOTIDE SEQUENCE [LARGE SCALE GENOMIC DNA]</scope>
    <source>
        <strain evidence="3 4">TRM65318</strain>
    </source>
</reference>
<feature type="region of interest" description="Disordered" evidence="1">
    <location>
        <begin position="1"/>
        <end position="20"/>
    </location>
</feature>